<dbReference type="AlphaFoldDB" id="A0A397TAK5"/>
<dbReference type="OrthoDB" id="2391708at2759"/>
<organism evidence="1 2">
    <name type="scientific">Glomus cerebriforme</name>
    <dbReference type="NCBI Taxonomy" id="658196"/>
    <lineage>
        <taxon>Eukaryota</taxon>
        <taxon>Fungi</taxon>
        <taxon>Fungi incertae sedis</taxon>
        <taxon>Mucoromycota</taxon>
        <taxon>Glomeromycotina</taxon>
        <taxon>Glomeromycetes</taxon>
        <taxon>Glomerales</taxon>
        <taxon>Glomeraceae</taxon>
        <taxon>Glomus</taxon>
    </lineage>
</organism>
<dbReference type="EMBL" id="QKYT01000064">
    <property type="protein sequence ID" value="RIA95303.1"/>
    <property type="molecule type" value="Genomic_DNA"/>
</dbReference>
<proteinExistence type="predicted"/>
<dbReference type="Proteomes" id="UP000265703">
    <property type="component" value="Unassembled WGS sequence"/>
</dbReference>
<keyword evidence="2" id="KW-1185">Reference proteome</keyword>
<protein>
    <submittedName>
        <fullName evidence="1">Uncharacterized protein</fullName>
    </submittedName>
</protein>
<gene>
    <name evidence="1" type="ORF">C1645_816913</name>
</gene>
<evidence type="ECO:0000313" key="1">
    <source>
        <dbReference type="EMBL" id="RIA95303.1"/>
    </source>
</evidence>
<evidence type="ECO:0000313" key="2">
    <source>
        <dbReference type="Proteomes" id="UP000265703"/>
    </source>
</evidence>
<comment type="caution">
    <text evidence="1">The sequence shown here is derived from an EMBL/GenBank/DDBJ whole genome shotgun (WGS) entry which is preliminary data.</text>
</comment>
<name>A0A397TAK5_9GLOM</name>
<accession>A0A397TAK5</accession>
<reference evidence="1 2" key="1">
    <citation type="submission" date="2018-06" db="EMBL/GenBank/DDBJ databases">
        <title>Comparative genomics reveals the genomic features of Rhizophagus irregularis, R. cerebriforme, R. diaphanum and Gigaspora rosea, and their symbiotic lifestyle signature.</title>
        <authorList>
            <person name="Morin E."/>
            <person name="San Clemente H."/>
            <person name="Chen E.C.H."/>
            <person name="De La Providencia I."/>
            <person name="Hainaut M."/>
            <person name="Kuo A."/>
            <person name="Kohler A."/>
            <person name="Murat C."/>
            <person name="Tang N."/>
            <person name="Roy S."/>
            <person name="Loubradou J."/>
            <person name="Henrissat B."/>
            <person name="Grigoriev I.V."/>
            <person name="Corradi N."/>
            <person name="Roux C."/>
            <person name="Martin F.M."/>
        </authorList>
    </citation>
    <scope>NUCLEOTIDE SEQUENCE [LARGE SCALE GENOMIC DNA]</scope>
    <source>
        <strain evidence="1 2">DAOM 227022</strain>
    </source>
</reference>
<sequence>MSFFPFSIYFGSYPDKDKYVYFQRTLIRTYIEEEVTSVVAEYFSIENLGSVNKLGGSQIQLLEKFRCPQLVSFTVTSNTELAILAPYLLLCDSTKSEFCLWQLGDYEKIWNISLSKDMILDASFCGVVMMDGPMIAFVYQNASMSSEETFEENNTYIVLWRPLLQKNALCTLSLLAYNIQGFWLPHQQEYDIVNDNDEPYRFISIVYRPLYKSCITTRNFFENYSSPIPFFISMIPDYYTRNITCLLRTNHVWNNEEIIWIGTSQGNILCIKNADEIGDVKPIWCTDVTHIPLKMEEVQLDKRVGGIESILIIRLENGLIILNSENGKKLRELSNEIILLFGDFYQCGYQSIIQVPCRLNGRLISFNEILIDSINEENVDSSLEGNVPHLSSLLDSLSTRIYDGTAQIRKIEEMISQKYNLLNHSDILLQTFSYLIGSYYLKRVKLTKQVLRHSKHTEGFISLIPGTRILTKDLSIKIYTSQADEQSCIEIMEARTSIGKFNHDENILIEILVRNKSFQDLYAVHLVIYFKSTSGLISSMLKSNSSYINLLRIGETRTIFSLIYMPLDLVSNYLEFGAFILYCKINEIYSSNLYRLYDEMIWETLCVTKIKKTRIMSQNFGRVLPSMTYLIFTTINSMSQKWNISLLPFLLEQYLGVISKEDSENGFSKDYRHLDVSLPLPLFTSTQALDSLNDVLYILEHLITAKLVNPNVEVEERKSETINGLSEKLRQGTMNLLDLSIYSQRKEESKIRGYVEILINTKLHWLELTFLTKRRAIKKNRLPKHVGWIF</sequence>